<feature type="region of interest" description="Disordered" evidence="1">
    <location>
        <begin position="100"/>
        <end position="123"/>
    </location>
</feature>
<protein>
    <submittedName>
        <fullName evidence="2">Uncharacterized protein</fullName>
    </submittedName>
</protein>
<evidence type="ECO:0000313" key="2">
    <source>
        <dbReference type="EMBL" id="VFQ63223.1"/>
    </source>
</evidence>
<proteinExistence type="predicted"/>
<accession>A0A484KBR9</accession>
<feature type="compositionally biased region" description="Basic and acidic residues" evidence="1">
    <location>
        <begin position="101"/>
        <end position="112"/>
    </location>
</feature>
<dbReference type="EMBL" id="OOIL02000273">
    <property type="protein sequence ID" value="VFQ63223.1"/>
    <property type="molecule type" value="Genomic_DNA"/>
</dbReference>
<evidence type="ECO:0000313" key="3">
    <source>
        <dbReference type="Proteomes" id="UP000595140"/>
    </source>
</evidence>
<name>A0A484KBR9_9ASTE</name>
<gene>
    <name evidence="2" type="ORF">CCAM_LOCUS4999</name>
</gene>
<evidence type="ECO:0000256" key="1">
    <source>
        <dbReference type="SAM" id="MobiDB-lite"/>
    </source>
</evidence>
<organism evidence="2 3">
    <name type="scientific">Cuscuta campestris</name>
    <dbReference type="NCBI Taxonomy" id="132261"/>
    <lineage>
        <taxon>Eukaryota</taxon>
        <taxon>Viridiplantae</taxon>
        <taxon>Streptophyta</taxon>
        <taxon>Embryophyta</taxon>
        <taxon>Tracheophyta</taxon>
        <taxon>Spermatophyta</taxon>
        <taxon>Magnoliopsida</taxon>
        <taxon>eudicotyledons</taxon>
        <taxon>Gunneridae</taxon>
        <taxon>Pentapetalae</taxon>
        <taxon>asterids</taxon>
        <taxon>lamiids</taxon>
        <taxon>Solanales</taxon>
        <taxon>Convolvulaceae</taxon>
        <taxon>Cuscuteae</taxon>
        <taxon>Cuscuta</taxon>
        <taxon>Cuscuta subgen. Grammica</taxon>
        <taxon>Cuscuta sect. Cleistogrammica</taxon>
    </lineage>
</organism>
<dbReference type="AlphaFoldDB" id="A0A484KBR9"/>
<dbReference type="Proteomes" id="UP000595140">
    <property type="component" value="Unassembled WGS sequence"/>
</dbReference>
<feature type="region of interest" description="Disordered" evidence="1">
    <location>
        <begin position="1"/>
        <end position="27"/>
    </location>
</feature>
<keyword evidence="3" id="KW-1185">Reference proteome</keyword>
<reference evidence="2 3" key="1">
    <citation type="submission" date="2018-04" db="EMBL/GenBank/DDBJ databases">
        <authorList>
            <person name="Vogel A."/>
        </authorList>
    </citation>
    <scope>NUCLEOTIDE SEQUENCE [LARGE SCALE GENOMIC DNA]</scope>
</reference>
<sequence>MGRAKKVKPEPPQTQHDGTGGTTDGCRVIERANGVGSDVVLDGAGGAFGRTDGAVYAGDDKLGGSETDAVGDDDAVVVKELHVHRHYPHVVLHYVPPSSRALRDDGRIHSAAEETASAGRQAP</sequence>